<dbReference type="KEGG" id="aqt:FN924_04170"/>
<evidence type="ECO:0000313" key="1">
    <source>
        <dbReference type="EMBL" id="QDP39441.1"/>
    </source>
</evidence>
<dbReference type="EMBL" id="CP041666">
    <property type="protein sequence ID" value="QDP39441.1"/>
    <property type="molecule type" value="Genomic_DNA"/>
</dbReference>
<evidence type="ECO:0000313" key="2">
    <source>
        <dbReference type="Proteomes" id="UP000315215"/>
    </source>
</evidence>
<dbReference type="OrthoDB" id="9942695at2"/>
<dbReference type="Proteomes" id="UP000315215">
    <property type="component" value="Chromosome"/>
</dbReference>
<keyword evidence="2" id="KW-1185">Reference proteome</keyword>
<name>A0A516KDF7_9BACI</name>
<sequence length="68" mass="8085">MKAELKALENLKHAVKEEDYKFLVAKVVVHHYKDKVNNRIDLYHKVNRVLKEHQLGSVSYGFIRNHDK</sequence>
<reference evidence="1 2" key="1">
    <citation type="submission" date="2019-07" db="EMBL/GenBank/DDBJ databases">
        <authorList>
            <person name="Li J."/>
        </authorList>
    </citation>
    <scope>NUCLEOTIDE SEQUENCE [LARGE SCALE GENOMIC DNA]</scope>
    <source>
        <strain evidence="1 2">TKL69</strain>
    </source>
</reference>
<organism evidence="1 2">
    <name type="scientific">Radiobacillus deserti</name>
    <dbReference type="NCBI Taxonomy" id="2594883"/>
    <lineage>
        <taxon>Bacteria</taxon>
        <taxon>Bacillati</taxon>
        <taxon>Bacillota</taxon>
        <taxon>Bacilli</taxon>
        <taxon>Bacillales</taxon>
        <taxon>Bacillaceae</taxon>
        <taxon>Radiobacillus</taxon>
    </lineage>
</organism>
<dbReference type="AlphaFoldDB" id="A0A516KDF7"/>
<accession>A0A516KDF7</accession>
<dbReference type="RefSeq" id="WP_143892191.1">
    <property type="nucleotide sequence ID" value="NZ_CP041666.1"/>
</dbReference>
<protein>
    <submittedName>
        <fullName evidence="1">Uncharacterized protein</fullName>
    </submittedName>
</protein>
<gene>
    <name evidence="1" type="ORF">FN924_04170</name>
</gene>
<proteinExistence type="predicted"/>